<dbReference type="RefSeq" id="WP_166247284.1">
    <property type="nucleotide sequence ID" value="NZ_CP049616.1"/>
</dbReference>
<protein>
    <submittedName>
        <fullName evidence="2">Uncharacterized protein</fullName>
    </submittedName>
</protein>
<dbReference type="Proteomes" id="UP000502928">
    <property type="component" value="Chromosome"/>
</dbReference>
<evidence type="ECO:0000313" key="2">
    <source>
        <dbReference type="EMBL" id="QII43615.1"/>
    </source>
</evidence>
<dbReference type="AlphaFoldDB" id="A0A6G7IYI5"/>
<dbReference type="EMBL" id="CP049616">
    <property type="protein sequence ID" value="QII43615.1"/>
    <property type="molecule type" value="Genomic_DNA"/>
</dbReference>
<organism evidence="2 3">
    <name type="scientific">Flagellimonas oceani</name>
    <dbReference type="NCBI Taxonomy" id="2698672"/>
    <lineage>
        <taxon>Bacteria</taxon>
        <taxon>Pseudomonadati</taxon>
        <taxon>Bacteroidota</taxon>
        <taxon>Flavobacteriia</taxon>
        <taxon>Flavobacteriales</taxon>
        <taxon>Flavobacteriaceae</taxon>
        <taxon>Flagellimonas</taxon>
    </lineage>
</organism>
<keyword evidence="3" id="KW-1185">Reference proteome</keyword>
<sequence length="86" mass="10013">MESRDRAQRKWQLLWPVTLMAINLCAIWIVIKLFGYDQLVDHFNPEGITRRVHPGKPALLLFISVLCNLFLTLSTLFSKLMDIGER</sequence>
<gene>
    <name evidence="2" type="ORF">GVT53_02600</name>
</gene>
<evidence type="ECO:0000256" key="1">
    <source>
        <dbReference type="SAM" id="Phobius"/>
    </source>
</evidence>
<proteinExistence type="predicted"/>
<dbReference type="KEGG" id="mut:GVT53_02600"/>
<keyword evidence="1" id="KW-0812">Transmembrane</keyword>
<accession>A0A6G7IYI5</accession>
<feature type="transmembrane region" description="Helical" evidence="1">
    <location>
        <begin position="12"/>
        <end position="31"/>
    </location>
</feature>
<keyword evidence="1" id="KW-1133">Transmembrane helix</keyword>
<keyword evidence="1" id="KW-0472">Membrane</keyword>
<name>A0A6G7IYI5_9FLAO</name>
<reference evidence="2 3" key="1">
    <citation type="submission" date="2020-02" db="EMBL/GenBank/DDBJ databases">
        <title>Complete genome of Muricauda sp. 501str8.</title>
        <authorList>
            <person name="Dong B."/>
            <person name="Zhu S."/>
            <person name="Yang J."/>
            <person name="Chen J."/>
        </authorList>
    </citation>
    <scope>NUCLEOTIDE SEQUENCE [LARGE SCALE GENOMIC DNA]</scope>
    <source>
        <strain evidence="2 3">501str8</strain>
    </source>
</reference>
<feature type="transmembrane region" description="Helical" evidence="1">
    <location>
        <begin position="58"/>
        <end position="77"/>
    </location>
</feature>
<evidence type="ECO:0000313" key="3">
    <source>
        <dbReference type="Proteomes" id="UP000502928"/>
    </source>
</evidence>